<sequence length="149" mass="15620">MKIPSLFVVAAATAFTTVAAAEVQTAHLTFRPDATSSAYELTVPADGTPVFTNSDAKISLVDAPDYYAEGDCTFDTVESAQTHSTVAADGVTGQIVFEPATAIRSVSCKGSCVPTYGNCFDDRTGQYIGSCCNGLCAANRCRPWNTGKQ</sequence>
<dbReference type="EMBL" id="AZGY01000029">
    <property type="protein sequence ID" value="KZZ88507.1"/>
    <property type="molecule type" value="Genomic_DNA"/>
</dbReference>
<reference evidence="2 3" key="1">
    <citation type="journal article" date="2016" name="Genome Biol. Evol.">
        <title>Divergent and convergent evolution of fungal pathogenicity.</title>
        <authorList>
            <person name="Shang Y."/>
            <person name="Xiao G."/>
            <person name="Zheng P."/>
            <person name="Cen K."/>
            <person name="Zhan S."/>
            <person name="Wang C."/>
        </authorList>
    </citation>
    <scope>NUCLEOTIDE SEQUENCE [LARGE SCALE GENOMIC DNA]</scope>
    <source>
        <strain evidence="2 3">RCEF 2490</strain>
    </source>
</reference>
<feature type="chain" id="PRO_5007893795" evidence="1">
    <location>
        <begin position="21"/>
        <end position="149"/>
    </location>
</feature>
<name>A0A167W7Z5_9HYPO</name>
<evidence type="ECO:0000256" key="1">
    <source>
        <dbReference type="SAM" id="SignalP"/>
    </source>
</evidence>
<keyword evidence="3" id="KW-1185">Reference proteome</keyword>
<accession>A0A167W7Z5</accession>
<protein>
    <submittedName>
        <fullName evidence="2">Uncharacterized protein</fullName>
    </submittedName>
</protein>
<evidence type="ECO:0000313" key="3">
    <source>
        <dbReference type="Proteomes" id="UP000078544"/>
    </source>
</evidence>
<evidence type="ECO:0000313" key="2">
    <source>
        <dbReference type="EMBL" id="KZZ88507.1"/>
    </source>
</evidence>
<dbReference type="Proteomes" id="UP000078544">
    <property type="component" value="Unassembled WGS sequence"/>
</dbReference>
<proteinExistence type="predicted"/>
<dbReference type="AlphaFoldDB" id="A0A167W7Z5"/>
<gene>
    <name evidence="2" type="ORF">AAL_08065</name>
</gene>
<dbReference type="OrthoDB" id="4509278at2759"/>
<keyword evidence="1" id="KW-0732">Signal</keyword>
<feature type="signal peptide" evidence="1">
    <location>
        <begin position="1"/>
        <end position="20"/>
    </location>
</feature>
<comment type="caution">
    <text evidence="2">The sequence shown here is derived from an EMBL/GenBank/DDBJ whole genome shotgun (WGS) entry which is preliminary data.</text>
</comment>
<organism evidence="2 3">
    <name type="scientific">Moelleriella libera RCEF 2490</name>
    <dbReference type="NCBI Taxonomy" id="1081109"/>
    <lineage>
        <taxon>Eukaryota</taxon>
        <taxon>Fungi</taxon>
        <taxon>Dikarya</taxon>
        <taxon>Ascomycota</taxon>
        <taxon>Pezizomycotina</taxon>
        <taxon>Sordariomycetes</taxon>
        <taxon>Hypocreomycetidae</taxon>
        <taxon>Hypocreales</taxon>
        <taxon>Clavicipitaceae</taxon>
        <taxon>Moelleriella</taxon>
    </lineage>
</organism>